<accession>A0A545VDD3</accession>
<dbReference type="PROSITE" id="PS50280">
    <property type="entry name" value="SET"/>
    <property type="match status" value="1"/>
</dbReference>
<name>A0A545VDD3_9HYPO</name>
<dbReference type="AlphaFoldDB" id="A0A545VDD3"/>
<dbReference type="InterPro" id="IPR001214">
    <property type="entry name" value="SET_dom"/>
</dbReference>
<proteinExistence type="predicted"/>
<evidence type="ECO:0000313" key="2">
    <source>
        <dbReference type="EMBL" id="TQV99732.1"/>
    </source>
</evidence>
<reference evidence="2 3" key="1">
    <citation type="journal article" date="2019" name="Appl. Microbiol. Biotechnol.">
        <title>Genome sequence of Isaria javanica and comparative genome analysis insights into family S53 peptidase evolution in fungal entomopathogens.</title>
        <authorList>
            <person name="Lin R."/>
            <person name="Zhang X."/>
            <person name="Xin B."/>
            <person name="Zou M."/>
            <person name="Gao Y."/>
            <person name="Qin F."/>
            <person name="Hu Q."/>
            <person name="Xie B."/>
            <person name="Cheng X."/>
        </authorList>
    </citation>
    <scope>NUCLEOTIDE SEQUENCE [LARGE SCALE GENOMIC DNA]</scope>
    <source>
        <strain evidence="2 3">IJ1G</strain>
    </source>
</reference>
<feature type="domain" description="SET" evidence="1">
    <location>
        <begin position="79"/>
        <end position="236"/>
    </location>
</feature>
<gene>
    <name evidence="2" type="ORF">IF1G_01947</name>
</gene>
<protein>
    <submittedName>
        <fullName evidence="2">SETdomain-containing protein</fullName>
    </submittedName>
</protein>
<evidence type="ECO:0000313" key="3">
    <source>
        <dbReference type="Proteomes" id="UP000315783"/>
    </source>
</evidence>
<keyword evidence="3" id="KW-1185">Reference proteome</keyword>
<organism evidence="2 3">
    <name type="scientific">Cordyceps javanica</name>
    <dbReference type="NCBI Taxonomy" id="43265"/>
    <lineage>
        <taxon>Eukaryota</taxon>
        <taxon>Fungi</taxon>
        <taxon>Dikarya</taxon>
        <taxon>Ascomycota</taxon>
        <taxon>Pezizomycotina</taxon>
        <taxon>Sordariomycetes</taxon>
        <taxon>Hypocreomycetidae</taxon>
        <taxon>Hypocreales</taxon>
        <taxon>Cordycipitaceae</taxon>
        <taxon>Cordyceps</taxon>
    </lineage>
</organism>
<sequence>MAEVHRCSYACGLGSTLRSAKDMDMERERQLKLQIAARPVQSNSGKTALVHAGTQVDTRLPQSRANMLRAVAEARALEQNFDILYVHETGTYRRLGVFAGRDLSKGRKIIAEYPTFSCFHWNKGKRTAVDEWLSLSHRHRESMRVWFRKLRKMAHGGNDTFVKKDKKRLNQFITDYAFLDPQRERAHIYRLSSYINHACRSCANAQFWVDGAHPNCINVSLVRDVKDGDEIFIFYNRPNLRFGCAVCQQWQPLGNMVGAFFRNLCKRRGKAVAAGNESTNGGGRGVTKSSVNTSTALEEAVLAKS</sequence>
<dbReference type="InterPro" id="IPR046341">
    <property type="entry name" value="SET_dom_sf"/>
</dbReference>
<dbReference type="EMBL" id="SPUK01000002">
    <property type="protein sequence ID" value="TQV99732.1"/>
    <property type="molecule type" value="Genomic_DNA"/>
</dbReference>
<dbReference type="Proteomes" id="UP000315783">
    <property type="component" value="Unassembled WGS sequence"/>
</dbReference>
<evidence type="ECO:0000259" key="1">
    <source>
        <dbReference type="PROSITE" id="PS50280"/>
    </source>
</evidence>
<dbReference type="OrthoDB" id="265717at2759"/>
<comment type="caution">
    <text evidence="2">The sequence shown here is derived from an EMBL/GenBank/DDBJ whole genome shotgun (WGS) entry which is preliminary data.</text>
</comment>
<dbReference type="SUPFAM" id="SSF82199">
    <property type="entry name" value="SET domain"/>
    <property type="match status" value="1"/>
</dbReference>
<dbReference type="Pfam" id="PF00856">
    <property type="entry name" value="SET"/>
    <property type="match status" value="1"/>
</dbReference>
<dbReference type="Gene3D" id="2.170.270.10">
    <property type="entry name" value="SET domain"/>
    <property type="match status" value="1"/>
</dbReference>